<dbReference type="GO" id="GO:0005975">
    <property type="term" value="P:carbohydrate metabolic process"/>
    <property type="evidence" value="ECO:0007669"/>
    <property type="project" value="InterPro"/>
</dbReference>
<dbReference type="PROSITE" id="PS51677">
    <property type="entry name" value="NODB"/>
    <property type="match status" value="1"/>
</dbReference>
<organism evidence="2 3">
    <name type="scientific">Rhodohalobacter mucosus</name>
    <dbReference type="NCBI Taxonomy" id="2079485"/>
    <lineage>
        <taxon>Bacteria</taxon>
        <taxon>Pseudomonadati</taxon>
        <taxon>Balneolota</taxon>
        <taxon>Balneolia</taxon>
        <taxon>Balneolales</taxon>
        <taxon>Balneolaceae</taxon>
        <taxon>Rhodohalobacter</taxon>
    </lineage>
</organism>
<dbReference type="Gene3D" id="3.20.20.370">
    <property type="entry name" value="Glycoside hydrolase/deacetylase"/>
    <property type="match status" value="1"/>
</dbReference>
<reference evidence="2 3" key="1">
    <citation type="submission" date="2018-05" db="EMBL/GenBank/DDBJ databases">
        <title>Rhodohalobacter halophilus gen. nov., sp. nov., a moderately halophilic member of the family Balneolaceae.</title>
        <authorList>
            <person name="Liu Z.-W."/>
        </authorList>
    </citation>
    <scope>NUCLEOTIDE SEQUENCE [LARGE SCALE GENOMIC DNA]</scope>
    <source>
        <strain evidence="2 3">8A47</strain>
    </source>
</reference>
<dbReference type="AlphaFoldDB" id="A0A316TT80"/>
<keyword evidence="3" id="KW-1185">Reference proteome</keyword>
<dbReference type="InterPro" id="IPR011330">
    <property type="entry name" value="Glyco_hydro/deAcase_b/a-brl"/>
</dbReference>
<dbReference type="Pfam" id="PF01522">
    <property type="entry name" value="Polysacc_deac_1"/>
    <property type="match status" value="1"/>
</dbReference>
<comment type="caution">
    <text evidence="2">The sequence shown here is derived from an EMBL/GenBank/DDBJ whole genome shotgun (WGS) entry which is preliminary data.</text>
</comment>
<dbReference type="SUPFAM" id="SSF88713">
    <property type="entry name" value="Glycoside hydrolase/deacetylase"/>
    <property type="match status" value="1"/>
</dbReference>
<dbReference type="Pfam" id="PF11959">
    <property type="entry name" value="DUF3473"/>
    <property type="match status" value="1"/>
</dbReference>
<dbReference type="RefSeq" id="WP_109644292.1">
    <property type="nucleotide sequence ID" value="NZ_QGGB01000002.1"/>
</dbReference>
<dbReference type="Proteomes" id="UP000245533">
    <property type="component" value="Unassembled WGS sequence"/>
</dbReference>
<feature type="domain" description="NodB homology" evidence="1">
    <location>
        <begin position="23"/>
        <end position="296"/>
    </location>
</feature>
<dbReference type="EMBL" id="QGGB01000002">
    <property type="protein sequence ID" value="PWN07797.1"/>
    <property type="molecule type" value="Genomic_DNA"/>
</dbReference>
<proteinExistence type="predicted"/>
<evidence type="ECO:0000313" key="2">
    <source>
        <dbReference type="EMBL" id="PWN07797.1"/>
    </source>
</evidence>
<dbReference type="InterPro" id="IPR022560">
    <property type="entry name" value="DUF3473"/>
</dbReference>
<dbReference type="CDD" id="cd10941">
    <property type="entry name" value="CE4_PuuE_HpPgdA_like_2"/>
    <property type="match status" value="1"/>
</dbReference>
<gene>
    <name evidence="2" type="ORF">DDZ15_01940</name>
</gene>
<dbReference type="PANTHER" id="PTHR47561:SF1">
    <property type="entry name" value="POLYSACCHARIDE DEACETYLASE FAMILY PROTEIN (AFU_ORTHOLOGUE AFUA_6G05030)"/>
    <property type="match status" value="1"/>
</dbReference>
<name>A0A316TT80_9BACT</name>
<protein>
    <submittedName>
        <fullName evidence="2">Polysaccharide deacetylase family protein</fullName>
    </submittedName>
</protein>
<dbReference type="InterPro" id="IPR045235">
    <property type="entry name" value="PuuE_HpPgdA-like"/>
</dbReference>
<dbReference type="GO" id="GO:0016810">
    <property type="term" value="F:hydrolase activity, acting on carbon-nitrogen (but not peptide) bonds"/>
    <property type="evidence" value="ECO:0007669"/>
    <property type="project" value="InterPro"/>
</dbReference>
<sequence length="296" mass="33683">MTEQKIVCFTLDVEDGVSIAMRDIFGKNTEQTDRVVTYTKQIIELLGKHGVTGTFFVLGEVAKKFPDLLKAIAKADHEIGVHGYHHLQFFRMTPDEAFQELTSAKKLIEDLTGSEVAGHRAPAFSITPETEWGLDVIAKAGFIYDSSIMPVRGRRYGWPGFSKDITTIPTGYGNLIEVPMSVGSVFGKEMPVCGGGYLRLFPYRFTRRMIEQILQKRPAVVYMHPYELDTEPYPDYYFEELRKTDLLTQLRMRSMWINRKTIFSKLDDLLTQSNFVPMIHLVNEYIAGVETEGSTV</sequence>
<evidence type="ECO:0000313" key="3">
    <source>
        <dbReference type="Proteomes" id="UP000245533"/>
    </source>
</evidence>
<accession>A0A316TT80</accession>
<dbReference type="OrthoDB" id="9806342at2"/>
<evidence type="ECO:0000259" key="1">
    <source>
        <dbReference type="PROSITE" id="PS51677"/>
    </source>
</evidence>
<dbReference type="PANTHER" id="PTHR47561">
    <property type="entry name" value="POLYSACCHARIDE DEACETYLASE FAMILY PROTEIN (AFU_ORTHOLOGUE AFUA_6G05030)"/>
    <property type="match status" value="1"/>
</dbReference>
<dbReference type="InterPro" id="IPR002509">
    <property type="entry name" value="NODB_dom"/>
</dbReference>